<evidence type="ECO:0000256" key="9">
    <source>
        <dbReference type="ARBA" id="ARBA00049893"/>
    </source>
</evidence>
<organism evidence="11 14">
    <name type="scientific">Vibrio aestuarianus</name>
    <dbReference type="NCBI Taxonomy" id="28171"/>
    <lineage>
        <taxon>Bacteria</taxon>
        <taxon>Pseudomonadati</taxon>
        <taxon>Pseudomonadota</taxon>
        <taxon>Gammaproteobacteria</taxon>
        <taxon>Vibrionales</taxon>
        <taxon>Vibrionaceae</taxon>
        <taxon>Vibrio</taxon>
    </lineage>
</organism>
<reference evidence="11" key="1">
    <citation type="submission" date="2022-02" db="EMBL/GenBank/DDBJ databases">
        <title>Emergence and expansion in Europe of a Vibrio aestuarianus clonal complex pathogenic for oysters.</title>
        <authorList>
            <person name="Mesnil A."/>
            <person name="Travers M.-A."/>
        </authorList>
    </citation>
    <scope>NUCLEOTIDE SEQUENCE</scope>
    <source>
        <strain evidence="13">151-ITT-15-cp-1</strain>
        <strain evidence="11">19_064_11T1</strain>
        <strain evidence="12">19_064_15T1</strain>
    </source>
</reference>
<comment type="catalytic activity">
    <reaction evidence="7">
        <text>adenosine + H2O + H(+) = inosine + NH4(+)</text>
        <dbReference type="Rhea" id="RHEA:24408"/>
        <dbReference type="ChEBI" id="CHEBI:15377"/>
        <dbReference type="ChEBI" id="CHEBI:15378"/>
        <dbReference type="ChEBI" id="CHEBI:16335"/>
        <dbReference type="ChEBI" id="CHEBI:17596"/>
        <dbReference type="ChEBI" id="CHEBI:28938"/>
        <dbReference type="EC" id="3.5.4.4"/>
    </reaction>
    <physiologicalReaction direction="left-to-right" evidence="7">
        <dbReference type="Rhea" id="RHEA:24409"/>
    </physiologicalReaction>
</comment>
<evidence type="ECO:0000313" key="14">
    <source>
        <dbReference type="Proteomes" id="UP001140979"/>
    </source>
</evidence>
<dbReference type="GO" id="GO:0005507">
    <property type="term" value="F:copper ion binding"/>
    <property type="evidence" value="ECO:0007669"/>
    <property type="project" value="TreeGrafter"/>
</dbReference>
<dbReference type="RefSeq" id="WP_053311206.1">
    <property type="nucleotide sequence ID" value="NZ_JAAKZJ010000001.1"/>
</dbReference>
<evidence type="ECO:0000256" key="4">
    <source>
        <dbReference type="ARBA" id="ARBA00022723"/>
    </source>
</evidence>
<dbReference type="CDD" id="cd16833">
    <property type="entry name" value="YfiH"/>
    <property type="match status" value="1"/>
</dbReference>
<gene>
    <name evidence="11" type="primary">pgeF</name>
    <name evidence="13" type="ORF">L9W73_16315</name>
    <name evidence="11" type="ORF">L9W94_15320</name>
    <name evidence="12" type="ORF">L9X51_03050</name>
</gene>
<evidence type="ECO:0000313" key="12">
    <source>
        <dbReference type="EMBL" id="MDE1345417.1"/>
    </source>
</evidence>
<dbReference type="Pfam" id="PF02578">
    <property type="entry name" value="Cu-oxidase_4"/>
    <property type="match status" value="1"/>
</dbReference>
<dbReference type="PANTHER" id="PTHR30616:SF2">
    <property type="entry name" value="PURINE NUCLEOSIDE PHOSPHORYLASE LACC1"/>
    <property type="match status" value="1"/>
</dbReference>
<dbReference type="SUPFAM" id="SSF64438">
    <property type="entry name" value="CNF1/YfiH-like putative cysteine hydrolases"/>
    <property type="match status" value="1"/>
</dbReference>
<evidence type="ECO:0000256" key="1">
    <source>
        <dbReference type="ARBA" id="ARBA00000553"/>
    </source>
</evidence>
<keyword evidence="5" id="KW-0378">Hydrolase</keyword>
<protein>
    <recommendedName>
        <fullName evidence="10">Purine nucleoside phosphorylase</fullName>
    </recommendedName>
</protein>
<dbReference type="EMBL" id="JAKNAX010000005">
    <property type="protein sequence ID" value="MDE1345417.1"/>
    <property type="molecule type" value="Genomic_DNA"/>
</dbReference>
<comment type="similarity">
    <text evidence="2 10">Belongs to the purine nucleoside phosphorylase YfiH/LACC1 family.</text>
</comment>
<keyword evidence="6" id="KW-0862">Zinc</keyword>
<evidence type="ECO:0000256" key="2">
    <source>
        <dbReference type="ARBA" id="ARBA00007353"/>
    </source>
</evidence>
<evidence type="ECO:0000256" key="6">
    <source>
        <dbReference type="ARBA" id="ARBA00022833"/>
    </source>
</evidence>
<dbReference type="AlphaFoldDB" id="A0A7X6N739"/>
<name>A0A7X6N739_9VIBR</name>
<dbReference type="Proteomes" id="UP001140979">
    <property type="component" value="Unassembled WGS sequence"/>
</dbReference>
<dbReference type="EMBL" id="JAKNAP010000095">
    <property type="protein sequence ID" value="MDE1358850.1"/>
    <property type="molecule type" value="Genomic_DNA"/>
</dbReference>
<evidence type="ECO:0000313" key="11">
    <source>
        <dbReference type="EMBL" id="MDE1243501.1"/>
    </source>
</evidence>
<evidence type="ECO:0000256" key="3">
    <source>
        <dbReference type="ARBA" id="ARBA00022679"/>
    </source>
</evidence>
<dbReference type="PANTHER" id="PTHR30616">
    <property type="entry name" value="UNCHARACTERIZED PROTEIN YFIH"/>
    <property type="match status" value="1"/>
</dbReference>
<evidence type="ECO:0000256" key="7">
    <source>
        <dbReference type="ARBA" id="ARBA00047989"/>
    </source>
</evidence>
<comment type="catalytic activity">
    <reaction evidence="1">
        <text>inosine + phosphate = alpha-D-ribose 1-phosphate + hypoxanthine</text>
        <dbReference type="Rhea" id="RHEA:27646"/>
        <dbReference type="ChEBI" id="CHEBI:17368"/>
        <dbReference type="ChEBI" id="CHEBI:17596"/>
        <dbReference type="ChEBI" id="CHEBI:43474"/>
        <dbReference type="ChEBI" id="CHEBI:57720"/>
        <dbReference type="EC" id="2.4.2.1"/>
    </reaction>
    <physiologicalReaction direction="left-to-right" evidence="1">
        <dbReference type="Rhea" id="RHEA:27647"/>
    </physiologicalReaction>
</comment>
<dbReference type="GO" id="GO:0016787">
    <property type="term" value="F:hydrolase activity"/>
    <property type="evidence" value="ECO:0007669"/>
    <property type="project" value="UniProtKB-KW"/>
</dbReference>
<evidence type="ECO:0000256" key="5">
    <source>
        <dbReference type="ARBA" id="ARBA00022801"/>
    </source>
</evidence>
<dbReference type="InterPro" id="IPR038371">
    <property type="entry name" value="Cu_polyphenol_OxRdtase_sf"/>
</dbReference>
<dbReference type="NCBIfam" id="TIGR00726">
    <property type="entry name" value="peptidoglycan editing factor PgeF"/>
    <property type="match status" value="1"/>
</dbReference>
<evidence type="ECO:0000256" key="10">
    <source>
        <dbReference type="RuleBase" id="RU361274"/>
    </source>
</evidence>
<evidence type="ECO:0000313" key="13">
    <source>
        <dbReference type="EMBL" id="MDE1358850.1"/>
    </source>
</evidence>
<dbReference type="GO" id="GO:0017061">
    <property type="term" value="F:S-methyl-5-thioadenosine phosphorylase activity"/>
    <property type="evidence" value="ECO:0007669"/>
    <property type="project" value="UniProtKB-EC"/>
</dbReference>
<dbReference type="EMBL" id="JAKNBA010000031">
    <property type="protein sequence ID" value="MDE1243501.1"/>
    <property type="molecule type" value="Genomic_DNA"/>
</dbReference>
<dbReference type="InterPro" id="IPR003730">
    <property type="entry name" value="Cu_polyphenol_OxRdtase"/>
</dbReference>
<dbReference type="InterPro" id="IPR011324">
    <property type="entry name" value="Cytotoxic_necrot_fac-like_cat"/>
</dbReference>
<proteinExistence type="inferred from homology"/>
<comment type="catalytic activity">
    <reaction evidence="8">
        <text>adenosine + phosphate = alpha-D-ribose 1-phosphate + adenine</text>
        <dbReference type="Rhea" id="RHEA:27642"/>
        <dbReference type="ChEBI" id="CHEBI:16335"/>
        <dbReference type="ChEBI" id="CHEBI:16708"/>
        <dbReference type="ChEBI" id="CHEBI:43474"/>
        <dbReference type="ChEBI" id="CHEBI:57720"/>
        <dbReference type="EC" id="2.4.2.1"/>
    </reaction>
    <physiologicalReaction direction="left-to-right" evidence="8">
        <dbReference type="Rhea" id="RHEA:27643"/>
    </physiologicalReaction>
</comment>
<keyword evidence="3" id="KW-0808">Transferase</keyword>
<comment type="catalytic activity">
    <reaction evidence="9">
        <text>S-methyl-5'-thioadenosine + phosphate = 5-(methylsulfanyl)-alpha-D-ribose 1-phosphate + adenine</text>
        <dbReference type="Rhea" id="RHEA:11852"/>
        <dbReference type="ChEBI" id="CHEBI:16708"/>
        <dbReference type="ChEBI" id="CHEBI:17509"/>
        <dbReference type="ChEBI" id="CHEBI:43474"/>
        <dbReference type="ChEBI" id="CHEBI:58533"/>
        <dbReference type="EC" id="2.4.2.28"/>
    </reaction>
    <physiologicalReaction direction="left-to-right" evidence="9">
        <dbReference type="Rhea" id="RHEA:11853"/>
    </physiologicalReaction>
</comment>
<accession>A0A7X6N739</accession>
<keyword evidence="4" id="KW-0479">Metal-binding</keyword>
<sequence>MEMVIPNWNAPKNVKAFSSTRIGGFSLAPYEGLNLGTHVGDDSSLVERNRNWLLQQAQLPAMPIWLNQTHSTHVIEVSSSTNDILDADGLFTQHPNVVCSAMTADCLPVLLTNTAGTQVSAVHAGWRGLANGIIENAVAQFSGDVIAWLGPAIGPLAFEVGHDVYQAFVDVDVKAFHAFSAKGDGKWLANMSQLAILRLNQCGVEQVFDSGLCTYQDPARFYSYRRDGITGRQASFIWIE</sequence>
<dbReference type="Proteomes" id="UP001140978">
    <property type="component" value="Unassembled WGS sequence"/>
</dbReference>
<dbReference type="Gene3D" id="3.60.140.10">
    <property type="entry name" value="CNF1/YfiH-like putative cysteine hydrolases"/>
    <property type="match status" value="1"/>
</dbReference>
<comment type="caution">
    <text evidence="11">The sequence shown here is derived from an EMBL/GenBank/DDBJ whole genome shotgun (WGS) entry which is preliminary data.</text>
</comment>
<evidence type="ECO:0000256" key="8">
    <source>
        <dbReference type="ARBA" id="ARBA00048968"/>
    </source>
</evidence>
<dbReference type="Proteomes" id="UP001140973">
    <property type="component" value="Unassembled WGS sequence"/>
</dbReference>